<evidence type="ECO:0000313" key="4">
    <source>
        <dbReference type="EMBL" id="RKF13952.1"/>
    </source>
</evidence>
<name>A0A3A8AS48_9RHOB</name>
<dbReference type="GO" id="GO:0016887">
    <property type="term" value="F:ATP hydrolysis activity"/>
    <property type="evidence" value="ECO:0007669"/>
    <property type="project" value="InterPro"/>
</dbReference>
<dbReference type="OrthoDB" id="7069379at2"/>
<gene>
    <name evidence="4" type="ORF">D6850_12245</name>
</gene>
<organism evidence="4 5">
    <name type="scientific">Roseovarius spongiae</name>
    <dbReference type="NCBI Taxonomy" id="2320272"/>
    <lineage>
        <taxon>Bacteria</taxon>
        <taxon>Pseudomonadati</taxon>
        <taxon>Pseudomonadota</taxon>
        <taxon>Alphaproteobacteria</taxon>
        <taxon>Rhodobacterales</taxon>
        <taxon>Roseobacteraceae</taxon>
        <taxon>Roseovarius</taxon>
    </lineage>
</organism>
<dbReference type="PANTHER" id="PTHR41259:SF1">
    <property type="entry name" value="DOUBLE-STRAND BREAK REPAIR RAD50 ATPASE, PUTATIVE-RELATED"/>
    <property type="match status" value="1"/>
</dbReference>
<dbReference type="Proteomes" id="UP000281128">
    <property type="component" value="Unassembled WGS sequence"/>
</dbReference>
<feature type="compositionally biased region" description="Basic and acidic residues" evidence="2">
    <location>
        <begin position="579"/>
        <end position="591"/>
    </location>
</feature>
<sequence>MRIRSVTLDNVRRFTEPVTAGPFNDGITLLCQPNESGKSTLFDALHALFYVKYSGWPAEVSSLQPWSGGKVAVTVELEIDGESWRVRKQWQRGAGGEARVWKDGRLRHQGDDAEHWLSSIVRGDGTGPSGLLWVRQGRVSLSVDGKYARGDEKGQEHEERRNLLTLITGAMDDLTGGKTMDAARDACAAELGQLQTASGRPKAGGAWAQAQAQVEALEKDEAHLARQADELHEALEERRRLRAQLAELEDDETRAARARDLAEAEAAFRDAERHASLVSQAATEAALARQTESAARAEAEAARALRDELAEAGGMARDAAEQAETAAKRLAEAETAWQAAQETLKTADAEEARARATLQRVTRRDAARAAAEQRRKMADMLAKAEDADRRAASALAEAGRGPDKDAVDGIEKLARAVDTARAVRDAAAPQVAVSYLPGAPEVRLDGAPVAEGAAQVVTGRARFDLPGIGALTVTPGREGAADPAPEAETALARALEVAGFDDLDALRAAARARAEALRTAHLAAQARDTLAPEGVQALRNDLARLPAPSDVEDAALPDAVAAQKAAQDASGALSSARAAEAERRTRRDAAKDAATAARSTATAAKERLDRARQAMRDLPEREDAALAERLDRLRAAAEAAEALHRERQEGAPNVAAAEARLKRIRSVIREAETRAQAAQLRLAELRALIRARAEEGVEEALEDVRLRLGAARERLERVSFEVEVLRRLDAALEAAQSAARDRYYAPIARELRPLLEELWDDAELVWSDDTLLPSGMIRKGESEPIDTLSGGTQEQIAFLVRLAFARLLAKAGRHAPLILDDALVYSDDDRIERLFDALHGAAGDLQIIVLSCRQRAFRELGAPQVVFRPADARAEG</sequence>
<feature type="coiled-coil region" evidence="1">
    <location>
        <begin position="214"/>
        <end position="397"/>
    </location>
</feature>
<dbReference type="InterPro" id="IPR027417">
    <property type="entry name" value="P-loop_NTPase"/>
</dbReference>
<keyword evidence="1" id="KW-0175">Coiled coil</keyword>
<feature type="region of interest" description="Disordered" evidence="2">
    <location>
        <begin position="567"/>
        <end position="604"/>
    </location>
</feature>
<dbReference type="GO" id="GO:0006302">
    <property type="term" value="P:double-strand break repair"/>
    <property type="evidence" value="ECO:0007669"/>
    <property type="project" value="InterPro"/>
</dbReference>
<dbReference type="InterPro" id="IPR038729">
    <property type="entry name" value="Rad50/SbcC_AAA"/>
</dbReference>
<evidence type="ECO:0000256" key="1">
    <source>
        <dbReference type="SAM" id="Coils"/>
    </source>
</evidence>
<feature type="compositionally biased region" description="Low complexity" evidence="2">
    <location>
        <begin position="567"/>
        <end position="578"/>
    </location>
</feature>
<evidence type="ECO:0000259" key="3">
    <source>
        <dbReference type="Pfam" id="PF13476"/>
    </source>
</evidence>
<proteinExistence type="predicted"/>
<dbReference type="AlphaFoldDB" id="A0A3A8AS48"/>
<accession>A0A3A8AS48</accession>
<reference evidence="4 5" key="1">
    <citation type="submission" date="2018-09" db="EMBL/GenBank/DDBJ databases">
        <title>Roseovarius spongiae sp. nov., isolated from a marine sponge.</title>
        <authorList>
            <person name="Zhuang L."/>
            <person name="Luo L."/>
        </authorList>
    </citation>
    <scope>NUCLEOTIDE SEQUENCE [LARGE SCALE GENOMIC DNA]</scope>
    <source>
        <strain evidence="4 5">HN-E21</strain>
    </source>
</reference>
<dbReference type="RefSeq" id="WP_121167320.1">
    <property type="nucleotide sequence ID" value="NZ_RAPE01000003.1"/>
</dbReference>
<feature type="coiled-coil region" evidence="1">
    <location>
        <begin position="623"/>
        <end position="688"/>
    </location>
</feature>
<dbReference type="SUPFAM" id="SSF52540">
    <property type="entry name" value="P-loop containing nucleoside triphosphate hydrolases"/>
    <property type="match status" value="1"/>
</dbReference>
<keyword evidence="5" id="KW-1185">Reference proteome</keyword>
<comment type="caution">
    <text evidence="4">The sequence shown here is derived from an EMBL/GenBank/DDBJ whole genome shotgun (WGS) entry which is preliminary data.</text>
</comment>
<dbReference type="Pfam" id="PF13476">
    <property type="entry name" value="AAA_23"/>
    <property type="match status" value="1"/>
</dbReference>
<evidence type="ECO:0000256" key="2">
    <source>
        <dbReference type="SAM" id="MobiDB-lite"/>
    </source>
</evidence>
<feature type="domain" description="Rad50/SbcC-type AAA" evidence="3">
    <location>
        <begin position="5"/>
        <end position="261"/>
    </location>
</feature>
<protein>
    <submittedName>
        <fullName evidence="4">Chromosome segregation protein SMC</fullName>
    </submittedName>
</protein>
<dbReference type="Gene3D" id="3.40.50.300">
    <property type="entry name" value="P-loop containing nucleotide triphosphate hydrolases"/>
    <property type="match status" value="2"/>
</dbReference>
<evidence type="ECO:0000313" key="5">
    <source>
        <dbReference type="Proteomes" id="UP000281128"/>
    </source>
</evidence>
<dbReference type="PANTHER" id="PTHR41259">
    <property type="entry name" value="DOUBLE-STRAND BREAK REPAIR RAD50 ATPASE, PUTATIVE-RELATED"/>
    <property type="match status" value="1"/>
</dbReference>
<feature type="compositionally biased region" description="Low complexity" evidence="2">
    <location>
        <begin position="592"/>
        <end position="603"/>
    </location>
</feature>
<dbReference type="EMBL" id="RAPE01000003">
    <property type="protein sequence ID" value="RKF13952.1"/>
    <property type="molecule type" value="Genomic_DNA"/>
</dbReference>